<evidence type="ECO:0000256" key="1">
    <source>
        <dbReference type="SAM" id="MobiDB-lite"/>
    </source>
</evidence>
<gene>
    <name evidence="3" type="primary">LOC117557196</name>
</gene>
<dbReference type="Proteomes" id="UP000515161">
    <property type="component" value="Unplaced"/>
</dbReference>
<feature type="compositionally biased region" description="Low complexity" evidence="1">
    <location>
        <begin position="55"/>
        <end position="88"/>
    </location>
</feature>
<protein>
    <submittedName>
        <fullName evidence="3">Uncharacterized protein LOC117557196</fullName>
    </submittedName>
</protein>
<sequence length="295" mass="32804">METSQENAGMKESFGGKDVADIIAGCESNGGILKKLSSIKEDEEGSGSEGERSPLPRVTPLGRLGRGLRSPLPSPMRSPLRSPMMPSRTFRAVGDRPTSLQIPIVSYNIPPPPNFSPRFVYGIETENQSGSAQMFDYSPRSPQSLLTSPDSGPHEEADTMQTIAKLKHEMSVLSGQVTSVSQELQEMTRLLKPLFHNPSMLLMRVTPPTQHAPVDNHHHTPSCIPRLRVSRFSQSPSSYPDVIPSSASSTKDNHRCEEDRRSKPRMLHPTHCMTNISAWELRCKYYRLFADLIIK</sequence>
<dbReference type="KEGG" id="gacu:117557196"/>
<dbReference type="InParanoid" id="A0A6P8VTY7"/>
<feature type="region of interest" description="Disordered" evidence="1">
    <location>
        <begin position="33"/>
        <end position="88"/>
    </location>
</feature>
<evidence type="ECO:0000313" key="3">
    <source>
        <dbReference type="RefSeq" id="XP_034088803.1"/>
    </source>
</evidence>
<accession>A0A6P8VTY7</accession>
<dbReference type="OrthoDB" id="8964174at2759"/>
<keyword evidence="2" id="KW-1185">Reference proteome</keyword>
<dbReference type="GeneID" id="117557196"/>
<feature type="region of interest" description="Disordered" evidence="1">
    <location>
        <begin position="234"/>
        <end position="262"/>
    </location>
</feature>
<feature type="compositionally biased region" description="Basic and acidic residues" evidence="1">
    <location>
        <begin position="251"/>
        <end position="261"/>
    </location>
</feature>
<organism evidence="2 3">
    <name type="scientific">Gymnodraco acuticeps</name>
    <name type="common">Antarctic dragonfish</name>
    <dbReference type="NCBI Taxonomy" id="8218"/>
    <lineage>
        <taxon>Eukaryota</taxon>
        <taxon>Metazoa</taxon>
        <taxon>Chordata</taxon>
        <taxon>Craniata</taxon>
        <taxon>Vertebrata</taxon>
        <taxon>Euteleostomi</taxon>
        <taxon>Actinopterygii</taxon>
        <taxon>Neopterygii</taxon>
        <taxon>Teleostei</taxon>
        <taxon>Neoteleostei</taxon>
        <taxon>Acanthomorphata</taxon>
        <taxon>Eupercaria</taxon>
        <taxon>Perciformes</taxon>
        <taxon>Notothenioidei</taxon>
        <taxon>Bathydraconidae</taxon>
        <taxon>Gymnodraco</taxon>
    </lineage>
</organism>
<dbReference type="RefSeq" id="XP_034088803.1">
    <property type="nucleotide sequence ID" value="XM_034232912.1"/>
</dbReference>
<reference evidence="3" key="1">
    <citation type="submission" date="2025-08" db="UniProtKB">
        <authorList>
            <consortium name="RefSeq"/>
        </authorList>
    </citation>
    <scope>IDENTIFICATION</scope>
</reference>
<name>A0A6P8VTY7_GYMAC</name>
<evidence type="ECO:0000313" key="2">
    <source>
        <dbReference type="Proteomes" id="UP000515161"/>
    </source>
</evidence>
<proteinExistence type="predicted"/>
<dbReference type="AlphaFoldDB" id="A0A6P8VTY7"/>